<reference evidence="1" key="1">
    <citation type="submission" date="2014-11" db="EMBL/GenBank/DDBJ databases">
        <authorList>
            <person name="Amaro Gonzalez C."/>
        </authorList>
    </citation>
    <scope>NUCLEOTIDE SEQUENCE</scope>
</reference>
<proteinExistence type="predicted"/>
<dbReference type="AlphaFoldDB" id="A0A0E9XU86"/>
<accession>A0A0E9XU86</accession>
<sequence length="56" mass="5952">MVYYLGFLQGACAPHPRKAPSSVKHGGGCNVLGMNGCHRCSHLCSVMMYLLIAAAE</sequence>
<dbReference type="EMBL" id="GBXM01003339">
    <property type="protein sequence ID" value="JAI05239.1"/>
    <property type="molecule type" value="Transcribed_RNA"/>
</dbReference>
<reference evidence="1" key="2">
    <citation type="journal article" date="2015" name="Fish Shellfish Immunol.">
        <title>Early steps in the European eel (Anguilla anguilla)-Vibrio vulnificus interaction in the gills: Role of the RtxA13 toxin.</title>
        <authorList>
            <person name="Callol A."/>
            <person name="Pajuelo D."/>
            <person name="Ebbesson L."/>
            <person name="Teles M."/>
            <person name="MacKenzie S."/>
            <person name="Amaro C."/>
        </authorList>
    </citation>
    <scope>NUCLEOTIDE SEQUENCE</scope>
</reference>
<evidence type="ECO:0000313" key="1">
    <source>
        <dbReference type="EMBL" id="JAI05239.1"/>
    </source>
</evidence>
<protein>
    <submittedName>
        <fullName evidence="1">Uncharacterized protein</fullName>
    </submittedName>
</protein>
<name>A0A0E9XU86_ANGAN</name>
<organism evidence="1">
    <name type="scientific">Anguilla anguilla</name>
    <name type="common">European freshwater eel</name>
    <name type="synonym">Muraena anguilla</name>
    <dbReference type="NCBI Taxonomy" id="7936"/>
    <lineage>
        <taxon>Eukaryota</taxon>
        <taxon>Metazoa</taxon>
        <taxon>Chordata</taxon>
        <taxon>Craniata</taxon>
        <taxon>Vertebrata</taxon>
        <taxon>Euteleostomi</taxon>
        <taxon>Actinopterygii</taxon>
        <taxon>Neopterygii</taxon>
        <taxon>Teleostei</taxon>
        <taxon>Anguilliformes</taxon>
        <taxon>Anguillidae</taxon>
        <taxon>Anguilla</taxon>
    </lineage>
</organism>